<dbReference type="EMBL" id="JAAQQR010000010">
    <property type="protein sequence ID" value="NID06664.1"/>
    <property type="molecule type" value="Genomic_DNA"/>
</dbReference>
<gene>
    <name evidence="1" type="ORF">HBF26_17345</name>
</gene>
<reference evidence="1 2" key="1">
    <citation type="journal article" date="2011" name="Curr. Microbiol.">
        <title>Luteibacter jiangsuensis sp. nov.: a methamidophos-degrading bacterium isolated from a methamidophos-manufacturing factory.</title>
        <authorList>
            <person name="Wang L."/>
            <person name="Wang G.L."/>
            <person name="Li S.P."/>
            <person name="Jiang J.D."/>
        </authorList>
    </citation>
    <scope>NUCLEOTIDE SEQUENCE [LARGE SCALE GENOMIC DNA]</scope>
    <source>
        <strain evidence="1 2">CGMCC 1.10133</strain>
    </source>
</reference>
<proteinExistence type="predicted"/>
<evidence type="ECO:0000313" key="1">
    <source>
        <dbReference type="EMBL" id="NID06664.1"/>
    </source>
</evidence>
<evidence type="ECO:0000313" key="2">
    <source>
        <dbReference type="Proteomes" id="UP001429601"/>
    </source>
</evidence>
<accession>A0ABX0Q829</accession>
<protein>
    <recommendedName>
        <fullName evidence="3">Tail tube protein</fullName>
    </recommendedName>
</protein>
<comment type="caution">
    <text evidence="1">The sequence shown here is derived from an EMBL/GenBank/DDBJ whole genome shotgun (WGS) entry which is preliminary data.</text>
</comment>
<evidence type="ECO:0008006" key="3">
    <source>
        <dbReference type="Google" id="ProtNLM"/>
    </source>
</evidence>
<organism evidence="1 2">
    <name type="scientific">Luteibacter jiangsuensis</name>
    <dbReference type="NCBI Taxonomy" id="637577"/>
    <lineage>
        <taxon>Bacteria</taxon>
        <taxon>Pseudomonadati</taxon>
        <taxon>Pseudomonadota</taxon>
        <taxon>Gammaproteobacteria</taxon>
        <taxon>Lysobacterales</taxon>
        <taxon>Rhodanobacteraceae</taxon>
        <taxon>Luteibacter</taxon>
    </lineage>
</organism>
<dbReference type="RefSeq" id="WP_167129266.1">
    <property type="nucleotide sequence ID" value="NZ_JAAQQR010000010.1"/>
</dbReference>
<sequence length="215" mass="22575">MPAGLQIMNADGVTVQVDDTYANLAVVEMGAIATDTPTSAGGNSGVTFSRSGLKNPLIAVAGPGSQVAVAWLQNAANGTWGFNIAAGGVVGTQCKYIIFDNPPDAGPNYGFQVFDANGKKTFDGSLRYLRVVDMQLNVPTGDLNYPAGRQYAVCHLRFGFRVWNQTGFNDVVTSSVSGGTISLGYMHVNTVPGSPTQLNQMSSSILVIDITNYGL</sequence>
<dbReference type="Proteomes" id="UP001429601">
    <property type="component" value="Unassembled WGS sequence"/>
</dbReference>
<name>A0ABX0Q829_9GAMM</name>
<keyword evidence="2" id="KW-1185">Reference proteome</keyword>